<accession>A0A2U0SI64</accession>
<organism evidence="1 2">
    <name type="scientific">Sphingomonas pokkalii</name>
    <dbReference type="NCBI Taxonomy" id="2175090"/>
    <lineage>
        <taxon>Bacteria</taxon>
        <taxon>Pseudomonadati</taxon>
        <taxon>Pseudomonadota</taxon>
        <taxon>Alphaproteobacteria</taxon>
        <taxon>Sphingomonadales</taxon>
        <taxon>Sphingomonadaceae</taxon>
        <taxon>Sphingomonas</taxon>
    </lineage>
</organism>
<reference evidence="1 2" key="1">
    <citation type="submission" date="2018-05" db="EMBL/GenBank/DDBJ databases">
        <title>Description of Sphingomonas pokkalii sp nov, isolated from the rhizosphere of saline tolerant pokkali rice and its draft genome analysis.</title>
        <authorList>
            <person name="Menon R."/>
            <person name="Kumari S."/>
            <person name="Rameshkumar N."/>
        </authorList>
    </citation>
    <scope>NUCLEOTIDE SEQUENCE [LARGE SCALE GENOMIC DNA]</scope>
    <source>
        <strain evidence="1 2">L3B27</strain>
    </source>
</reference>
<dbReference type="Proteomes" id="UP000245890">
    <property type="component" value="Unassembled WGS sequence"/>
</dbReference>
<proteinExistence type="predicted"/>
<keyword evidence="2" id="KW-1185">Reference proteome</keyword>
<sequence length="94" mass="10535">MLQSTGNTAFLAAERIHLIDAAHKLAWLLVRVRRVESKMDWDPDLASVIRATHAAAEKLRSVYLLGEGEDAVETLLALALRLYRLLPETGNRNQ</sequence>
<evidence type="ECO:0000313" key="2">
    <source>
        <dbReference type="Proteomes" id="UP000245890"/>
    </source>
</evidence>
<evidence type="ECO:0000313" key="1">
    <source>
        <dbReference type="EMBL" id="PVX31033.1"/>
    </source>
</evidence>
<gene>
    <name evidence="1" type="ORF">DD559_18245</name>
</gene>
<comment type="caution">
    <text evidence="1">The sequence shown here is derived from an EMBL/GenBank/DDBJ whole genome shotgun (WGS) entry which is preliminary data.</text>
</comment>
<dbReference type="AlphaFoldDB" id="A0A2U0SI64"/>
<protein>
    <submittedName>
        <fullName evidence="1">Uncharacterized protein</fullName>
    </submittedName>
</protein>
<name>A0A2U0SI64_9SPHN</name>
<dbReference type="EMBL" id="QENQ01000001">
    <property type="protein sequence ID" value="PVX31033.1"/>
    <property type="molecule type" value="Genomic_DNA"/>
</dbReference>